<protein>
    <submittedName>
        <fullName evidence="8">Uncharacterized protein</fullName>
    </submittedName>
</protein>
<evidence type="ECO:0000256" key="2">
    <source>
        <dbReference type="ARBA" id="ARBA00022729"/>
    </source>
</evidence>
<keyword evidence="2" id="KW-0732">Signal</keyword>
<feature type="compositionally biased region" description="Basic residues" evidence="6">
    <location>
        <begin position="1"/>
        <end position="13"/>
    </location>
</feature>
<reference evidence="9" key="1">
    <citation type="submission" date="2018-01" db="EMBL/GenBank/DDBJ databases">
        <authorList>
            <person name="Li J."/>
        </authorList>
    </citation>
    <scope>NUCLEOTIDE SEQUENCE [LARGE SCALE GENOMIC DNA]</scope>
    <source>
        <strain evidence="9">592</strain>
    </source>
</reference>
<name>A0A2S0WJW3_9ACTN</name>
<dbReference type="InterPro" id="IPR012336">
    <property type="entry name" value="Thioredoxin-like_fold"/>
</dbReference>
<sequence length="274" mass="29540">MSRPLRQNRLRKHMANDRQERAARAEKMRKEREKADRKQRNLITVGIVVIVIALIAVAGVAIKSISDDNKKNEALVNPANANKDYGILYTPEDATGKAPAAGAKPVRVALYEDFLCPGCGALEQTAGSFLNQQVAAGNIEIEYRPYAFLTQQSTNEYSQRAWNAAVCVADKGGAKAFKAYHDILFANQPAEGGPGPDNKQLIAWAKEAGVTGIDSCVNKQTFTPWVEDALEQGKDDGVSGTPTMRIGGKDVSGKDNTIPSVADIQKAIDAAKKA</sequence>
<evidence type="ECO:0000256" key="1">
    <source>
        <dbReference type="ARBA" id="ARBA00005791"/>
    </source>
</evidence>
<keyword evidence="7" id="KW-1133">Transmembrane helix</keyword>
<evidence type="ECO:0000256" key="3">
    <source>
        <dbReference type="ARBA" id="ARBA00023002"/>
    </source>
</evidence>
<dbReference type="GO" id="GO:0016491">
    <property type="term" value="F:oxidoreductase activity"/>
    <property type="evidence" value="ECO:0007669"/>
    <property type="project" value="UniProtKB-KW"/>
</dbReference>
<feature type="compositionally biased region" description="Basic and acidic residues" evidence="6">
    <location>
        <begin position="14"/>
        <end position="36"/>
    </location>
</feature>
<organism evidence="8 9">
    <name type="scientific">Aeromicrobium chenweiae</name>
    <dbReference type="NCBI Taxonomy" id="2079793"/>
    <lineage>
        <taxon>Bacteria</taxon>
        <taxon>Bacillati</taxon>
        <taxon>Actinomycetota</taxon>
        <taxon>Actinomycetes</taxon>
        <taxon>Propionibacteriales</taxon>
        <taxon>Nocardioidaceae</taxon>
        <taxon>Aeromicrobium</taxon>
    </lineage>
</organism>
<gene>
    <name evidence="8" type="ORF">C3E78_05085</name>
</gene>
<keyword evidence="5" id="KW-0676">Redox-active center</keyword>
<feature type="region of interest" description="Disordered" evidence="6">
    <location>
        <begin position="232"/>
        <end position="258"/>
    </location>
</feature>
<accession>A0A2S0WJW3</accession>
<feature type="transmembrane region" description="Helical" evidence="7">
    <location>
        <begin position="42"/>
        <end position="62"/>
    </location>
</feature>
<dbReference type="KEGG" id="aez:C3E78_05085"/>
<keyword evidence="3" id="KW-0560">Oxidoreductase</keyword>
<keyword evidence="9" id="KW-1185">Reference proteome</keyword>
<evidence type="ECO:0000256" key="6">
    <source>
        <dbReference type="SAM" id="MobiDB-lite"/>
    </source>
</evidence>
<evidence type="ECO:0000256" key="5">
    <source>
        <dbReference type="ARBA" id="ARBA00023284"/>
    </source>
</evidence>
<dbReference type="PANTHER" id="PTHR13887">
    <property type="entry name" value="GLUTATHIONE S-TRANSFERASE KAPPA"/>
    <property type="match status" value="1"/>
</dbReference>
<evidence type="ECO:0000256" key="7">
    <source>
        <dbReference type="SAM" id="Phobius"/>
    </source>
</evidence>
<keyword evidence="7" id="KW-0472">Membrane</keyword>
<dbReference type="SUPFAM" id="SSF52833">
    <property type="entry name" value="Thioredoxin-like"/>
    <property type="match status" value="1"/>
</dbReference>
<dbReference type="PANTHER" id="PTHR13887:SF14">
    <property type="entry name" value="DISULFIDE BOND FORMATION PROTEIN D"/>
    <property type="match status" value="1"/>
</dbReference>
<comment type="similarity">
    <text evidence="1">Belongs to the thioredoxin family. DsbA subfamily.</text>
</comment>
<feature type="region of interest" description="Disordered" evidence="6">
    <location>
        <begin position="1"/>
        <end position="36"/>
    </location>
</feature>
<dbReference type="Gene3D" id="3.40.30.10">
    <property type="entry name" value="Glutaredoxin"/>
    <property type="match status" value="1"/>
</dbReference>
<dbReference type="EMBL" id="CP026952">
    <property type="protein sequence ID" value="AWB91638.1"/>
    <property type="molecule type" value="Genomic_DNA"/>
</dbReference>
<keyword evidence="7" id="KW-0812">Transmembrane</keyword>
<dbReference type="AlphaFoldDB" id="A0A2S0WJW3"/>
<evidence type="ECO:0000313" key="9">
    <source>
        <dbReference type="Proteomes" id="UP000244384"/>
    </source>
</evidence>
<evidence type="ECO:0000313" key="8">
    <source>
        <dbReference type="EMBL" id="AWB91638.1"/>
    </source>
</evidence>
<accession>A0A5F2ESP8</accession>
<dbReference type="Pfam" id="PF13462">
    <property type="entry name" value="Thioredoxin_4"/>
    <property type="match status" value="1"/>
</dbReference>
<dbReference type="Proteomes" id="UP000244384">
    <property type="component" value="Chromosome"/>
</dbReference>
<dbReference type="InterPro" id="IPR036249">
    <property type="entry name" value="Thioredoxin-like_sf"/>
</dbReference>
<evidence type="ECO:0000256" key="4">
    <source>
        <dbReference type="ARBA" id="ARBA00023157"/>
    </source>
</evidence>
<proteinExistence type="inferred from homology"/>
<keyword evidence="4" id="KW-1015">Disulfide bond</keyword>